<gene>
    <name evidence="1" type="ORF">BDV37DRAFT_262182</name>
</gene>
<organism evidence="1 2">
    <name type="scientific">Aspergillus pseudonomiae</name>
    <dbReference type="NCBI Taxonomy" id="1506151"/>
    <lineage>
        <taxon>Eukaryota</taxon>
        <taxon>Fungi</taxon>
        <taxon>Dikarya</taxon>
        <taxon>Ascomycota</taxon>
        <taxon>Pezizomycotina</taxon>
        <taxon>Eurotiomycetes</taxon>
        <taxon>Eurotiomycetidae</taxon>
        <taxon>Eurotiales</taxon>
        <taxon>Aspergillaceae</taxon>
        <taxon>Aspergillus</taxon>
        <taxon>Aspergillus subgen. Circumdati</taxon>
    </lineage>
</organism>
<dbReference type="GeneID" id="43668081"/>
<reference evidence="1 2" key="1">
    <citation type="submission" date="2019-04" db="EMBL/GenBank/DDBJ databases">
        <authorList>
            <consortium name="DOE Joint Genome Institute"/>
            <person name="Mondo S."/>
            <person name="Kjaerbolling I."/>
            <person name="Vesth T."/>
            <person name="Frisvad J.C."/>
            <person name="Nybo J.L."/>
            <person name="Theobald S."/>
            <person name="Kildgaard S."/>
            <person name="Isbrandt T."/>
            <person name="Kuo A."/>
            <person name="Sato A."/>
            <person name="Lyhne E.K."/>
            <person name="Kogle M.E."/>
            <person name="Wiebenga A."/>
            <person name="Kun R.S."/>
            <person name="Lubbers R.J."/>
            <person name="Makela M.R."/>
            <person name="Barry K."/>
            <person name="Chovatia M."/>
            <person name="Clum A."/>
            <person name="Daum C."/>
            <person name="Haridas S."/>
            <person name="He G."/>
            <person name="LaButti K."/>
            <person name="Lipzen A."/>
            <person name="Riley R."/>
            <person name="Salamov A."/>
            <person name="Simmons B.A."/>
            <person name="Magnuson J.K."/>
            <person name="Henrissat B."/>
            <person name="Mortensen U.H."/>
            <person name="Larsen T.O."/>
            <person name="Devries R.P."/>
            <person name="Grigoriev I.V."/>
            <person name="Machida M."/>
            <person name="Baker S.E."/>
            <person name="Andersen M.R."/>
            <person name="Cantor M.N."/>
            <person name="Hua S.X."/>
        </authorList>
    </citation>
    <scope>NUCLEOTIDE SEQUENCE [LARGE SCALE GENOMIC DNA]</scope>
    <source>
        <strain evidence="1 2">CBS 119388</strain>
    </source>
</reference>
<dbReference type="RefSeq" id="XP_031936189.1">
    <property type="nucleotide sequence ID" value="XM_032083390.1"/>
</dbReference>
<dbReference type="AlphaFoldDB" id="A0A5N7CXF6"/>
<sequence length="496" mass="56156">MVVLWNWSLKVEIMESLLTAIQALVRETLKVPRLKPTRSDSKHPPSKQPHSTFISSEIHLSPFEELPPAYEPSTWWLDGHCPAHPHFDNADRIRLRTTEVKRPLLQYILEGCRILLKRADNKSLLLPFDQQKMLWSAAISVHKFGVLYLATRSECREEFLPAVESNLDRFNEIVAFLSHDHNAIRAINYGVHRLVNSNTFTVDHQTKLVPPNAISSIGPGHIAVREKDFDSDSTDMLDNSSALWDLHDFAHLTAASVCPELYGSKYFTHLIKLPSKLTALIRSPKMKTADPTPRCSDGVVFSELLTVLFTSEIEAVQRAEKTHTYASLADTLAEDVADYLMGKCELQHLTTGAMLQAKKPISAVQLATLVQNKAYELTASEIEQRVMTRGGPAGDSRDELDSRSPFERIKFLAHCRRWLYFEVRNTIKHRAHKLAYKKVAERMLAQGDGSSITTDDRVLLEQVLDHIRYEGWESNAIVNLWQAIIDMNSEGQSATL</sequence>
<protein>
    <submittedName>
        <fullName evidence="1">Uncharacterized protein</fullName>
    </submittedName>
</protein>
<keyword evidence="2" id="KW-1185">Reference proteome</keyword>
<dbReference type="Proteomes" id="UP000325579">
    <property type="component" value="Unassembled WGS sequence"/>
</dbReference>
<accession>A0A5N7CXF6</accession>
<name>A0A5N7CXF6_9EURO</name>
<proteinExistence type="predicted"/>
<evidence type="ECO:0000313" key="1">
    <source>
        <dbReference type="EMBL" id="KAE8398870.1"/>
    </source>
</evidence>
<evidence type="ECO:0000313" key="2">
    <source>
        <dbReference type="Proteomes" id="UP000325579"/>
    </source>
</evidence>
<dbReference type="OrthoDB" id="4735787at2759"/>
<dbReference type="EMBL" id="ML736846">
    <property type="protein sequence ID" value="KAE8398870.1"/>
    <property type="molecule type" value="Genomic_DNA"/>
</dbReference>